<evidence type="ECO:0000256" key="1">
    <source>
        <dbReference type="SAM" id="SignalP"/>
    </source>
</evidence>
<evidence type="ECO:0000313" key="3">
    <source>
        <dbReference type="Proteomes" id="UP000320762"/>
    </source>
</evidence>
<keyword evidence="1" id="KW-0732">Signal</keyword>
<evidence type="ECO:0000313" key="2">
    <source>
        <dbReference type="EMBL" id="TRM68925.1"/>
    </source>
</evidence>
<proteinExistence type="predicted"/>
<protein>
    <submittedName>
        <fullName evidence="2">Uncharacterized protein</fullName>
    </submittedName>
</protein>
<feature type="signal peptide" evidence="1">
    <location>
        <begin position="1"/>
        <end position="19"/>
    </location>
</feature>
<sequence length="308" mass="33258">MARFSFVFASLALALCANATPTPEPSFVGVPREASRLAFDQLSRRVLAYDARGTYLGVVERDAAPERRDGGACSALSADDAKKLPGWDTLEQQAKDNWGDGSWKIVTNDEDFPEQPAQVCAEDAGDITIDGDPECTTQTQTLDTDISGTNGTATVSQTTGTKYTSQQTVSQESAISVGETVDVKIGIPEVADVTSSTSLSTMITNTLSNSESSESNQQTTQTVAIAVPKDGKCGVKFDVKTCTTKGSGQVPFVAQGWVWFEYDDKTKDHYKWALKIEEILSNKDDRSTYLKFDSVVDTTTNGEYKADC</sequence>
<gene>
    <name evidence="2" type="ORF">BD626DRAFT_446511</name>
</gene>
<dbReference type="EMBL" id="VDMD01000001">
    <property type="protein sequence ID" value="TRM68925.1"/>
    <property type="molecule type" value="Genomic_DNA"/>
</dbReference>
<organism evidence="2 3">
    <name type="scientific">Schizophyllum amplum</name>
    <dbReference type="NCBI Taxonomy" id="97359"/>
    <lineage>
        <taxon>Eukaryota</taxon>
        <taxon>Fungi</taxon>
        <taxon>Dikarya</taxon>
        <taxon>Basidiomycota</taxon>
        <taxon>Agaricomycotina</taxon>
        <taxon>Agaricomycetes</taxon>
        <taxon>Agaricomycetidae</taxon>
        <taxon>Agaricales</taxon>
        <taxon>Schizophyllaceae</taxon>
        <taxon>Schizophyllum</taxon>
    </lineage>
</organism>
<dbReference type="OrthoDB" id="3010635at2759"/>
<dbReference type="AlphaFoldDB" id="A0A550CVW7"/>
<reference evidence="2 3" key="1">
    <citation type="journal article" date="2019" name="New Phytol.">
        <title>Comparative genomics reveals unique wood-decay strategies and fruiting body development in the Schizophyllaceae.</title>
        <authorList>
            <person name="Almasi E."/>
            <person name="Sahu N."/>
            <person name="Krizsan K."/>
            <person name="Balint B."/>
            <person name="Kovacs G.M."/>
            <person name="Kiss B."/>
            <person name="Cseklye J."/>
            <person name="Drula E."/>
            <person name="Henrissat B."/>
            <person name="Nagy I."/>
            <person name="Chovatia M."/>
            <person name="Adam C."/>
            <person name="LaButti K."/>
            <person name="Lipzen A."/>
            <person name="Riley R."/>
            <person name="Grigoriev I.V."/>
            <person name="Nagy L.G."/>
        </authorList>
    </citation>
    <scope>NUCLEOTIDE SEQUENCE [LARGE SCALE GENOMIC DNA]</scope>
    <source>
        <strain evidence="2 3">NL-1724</strain>
    </source>
</reference>
<feature type="chain" id="PRO_5021779847" evidence="1">
    <location>
        <begin position="20"/>
        <end position="308"/>
    </location>
</feature>
<dbReference type="Proteomes" id="UP000320762">
    <property type="component" value="Unassembled WGS sequence"/>
</dbReference>
<dbReference type="SUPFAM" id="SSF56973">
    <property type="entry name" value="Aerolisin/ETX pore-forming domain"/>
    <property type="match status" value="1"/>
</dbReference>
<keyword evidence="3" id="KW-1185">Reference proteome</keyword>
<name>A0A550CVW7_9AGAR</name>
<comment type="caution">
    <text evidence="2">The sequence shown here is derived from an EMBL/GenBank/DDBJ whole genome shotgun (WGS) entry which is preliminary data.</text>
</comment>
<dbReference type="Gene3D" id="2.170.15.10">
    <property type="entry name" value="Proaerolysin, chain A, domain 3"/>
    <property type="match status" value="1"/>
</dbReference>
<accession>A0A550CVW7</accession>